<dbReference type="InterPro" id="IPR050428">
    <property type="entry name" value="TCS_sensor_his_kinase"/>
</dbReference>
<keyword evidence="9" id="KW-0902">Two-component regulatory system</keyword>
<dbReference type="SUPFAM" id="SSF158472">
    <property type="entry name" value="HAMP domain-like"/>
    <property type="match status" value="1"/>
</dbReference>
<dbReference type="SUPFAM" id="SSF47384">
    <property type="entry name" value="Homodimeric domain of signal transducing histidine kinase"/>
    <property type="match status" value="1"/>
</dbReference>
<dbReference type="Pfam" id="PF02518">
    <property type="entry name" value="HATPase_c"/>
    <property type="match status" value="1"/>
</dbReference>
<evidence type="ECO:0000256" key="7">
    <source>
        <dbReference type="ARBA" id="ARBA00022777"/>
    </source>
</evidence>
<keyword evidence="4" id="KW-0597">Phosphoprotein</keyword>
<dbReference type="PANTHER" id="PTHR45436">
    <property type="entry name" value="SENSOR HISTIDINE KINASE YKOH"/>
    <property type="match status" value="1"/>
</dbReference>
<dbReference type="CDD" id="cd00082">
    <property type="entry name" value="HisKA"/>
    <property type="match status" value="1"/>
</dbReference>
<dbReference type="GO" id="GO:0000155">
    <property type="term" value="F:phosphorelay sensor kinase activity"/>
    <property type="evidence" value="ECO:0007669"/>
    <property type="project" value="InterPro"/>
</dbReference>
<dbReference type="InterPro" id="IPR004358">
    <property type="entry name" value="Sig_transdc_His_kin-like_C"/>
</dbReference>
<keyword evidence="10" id="KW-0472">Membrane</keyword>
<evidence type="ECO:0000256" key="10">
    <source>
        <dbReference type="ARBA" id="ARBA00023136"/>
    </source>
</evidence>
<keyword evidence="6" id="KW-0812">Transmembrane</keyword>
<dbReference type="InterPro" id="IPR003660">
    <property type="entry name" value="HAMP_dom"/>
</dbReference>
<comment type="subcellular location">
    <subcellularLocation>
        <location evidence="2">Membrane</location>
    </subcellularLocation>
</comment>
<keyword evidence="8" id="KW-1133">Transmembrane helix</keyword>
<organism evidence="13">
    <name type="scientific">Polaromonas hydrogenivorans</name>
    <dbReference type="NCBI Taxonomy" id="335476"/>
    <lineage>
        <taxon>Bacteria</taxon>
        <taxon>Pseudomonadati</taxon>
        <taxon>Pseudomonadota</taxon>
        <taxon>Betaproteobacteria</taxon>
        <taxon>Burkholderiales</taxon>
        <taxon>Comamonadaceae</taxon>
        <taxon>Polaromonas</taxon>
    </lineage>
</organism>
<accession>A0AAU7LXC7</accession>
<evidence type="ECO:0000256" key="5">
    <source>
        <dbReference type="ARBA" id="ARBA00022679"/>
    </source>
</evidence>
<dbReference type="InterPro" id="IPR036890">
    <property type="entry name" value="HATPase_C_sf"/>
</dbReference>
<keyword evidence="7 13" id="KW-0418">Kinase</keyword>
<dbReference type="InterPro" id="IPR003661">
    <property type="entry name" value="HisK_dim/P_dom"/>
</dbReference>
<dbReference type="PRINTS" id="PR00344">
    <property type="entry name" value="BCTRLSENSOR"/>
</dbReference>
<feature type="domain" description="Histidine kinase" evidence="11">
    <location>
        <begin position="239"/>
        <end position="449"/>
    </location>
</feature>
<sequence length="449" mass="49661">MSTERLRQRPRWHRRARHALAHSLRVRLMTLFLLLALVMAGTFLLGMQYALSIGWRDAARPLVVDYVDRLAADIGSPPSQERATALIQRLPLSVRISGPLVNWRSHPDAPDFQHGKSFGRRWNEDELRFFERTTADGHKIVFGVDVKAWHDRPRFVGWATLAALLLLTALAYARVRRLLRPLDDIRAGALRFGAGDFGQPIAVRCPNRPDELGELAATINTMGADIRQMLDAKRGLLLAISHELRSPLTRARLNTELLPETAEVQPARDALLRDLALMRDLVTGLLESERLASRHAALQLEPTDLGNLVKEVVHEMSASNPAAQRVTVSASADVPLQMLDRTRMRLLVRNLLDNALRHSAESSRPPEVTVSAQGQGLLLAVRDYGPGVEEAALPHLAEPFYRPDSARTRATGGVGLGLYLCRLVAQAHGGSLAVRNAHPGLEVRVLLPA</sequence>
<dbReference type="CDD" id="cd00075">
    <property type="entry name" value="HATPase"/>
    <property type="match status" value="1"/>
</dbReference>
<dbReference type="PROSITE" id="PS50109">
    <property type="entry name" value="HIS_KIN"/>
    <property type="match status" value="1"/>
</dbReference>
<evidence type="ECO:0000256" key="3">
    <source>
        <dbReference type="ARBA" id="ARBA00012438"/>
    </source>
</evidence>
<keyword evidence="5" id="KW-0808">Transferase</keyword>
<dbReference type="Gene3D" id="3.30.565.10">
    <property type="entry name" value="Histidine kinase-like ATPase, C-terminal domain"/>
    <property type="match status" value="1"/>
</dbReference>
<evidence type="ECO:0000256" key="2">
    <source>
        <dbReference type="ARBA" id="ARBA00004370"/>
    </source>
</evidence>
<gene>
    <name evidence="13" type="ORF">ABLV49_07040</name>
</gene>
<feature type="domain" description="HAMP" evidence="12">
    <location>
        <begin position="176"/>
        <end position="231"/>
    </location>
</feature>
<dbReference type="EMBL" id="CP157675">
    <property type="protein sequence ID" value="XBP71543.1"/>
    <property type="molecule type" value="Genomic_DNA"/>
</dbReference>
<name>A0AAU7LXC7_9BURK</name>
<dbReference type="SMART" id="SM00388">
    <property type="entry name" value="HisKA"/>
    <property type="match status" value="1"/>
</dbReference>
<proteinExistence type="predicted"/>
<evidence type="ECO:0000256" key="4">
    <source>
        <dbReference type="ARBA" id="ARBA00022553"/>
    </source>
</evidence>
<dbReference type="SUPFAM" id="SSF55874">
    <property type="entry name" value="ATPase domain of HSP90 chaperone/DNA topoisomerase II/histidine kinase"/>
    <property type="match status" value="1"/>
</dbReference>
<evidence type="ECO:0000256" key="6">
    <source>
        <dbReference type="ARBA" id="ARBA00022692"/>
    </source>
</evidence>
<dbReference type="InterPro" id="IPR036097">
    <property type="entry name" value="HisK_dim/P_sf"/>
</dbReference>
<comment type="catalytic activity">
    <reaction evidence="1">
        <text>ATP + protein L-histidine = ADP + protein N-phospho-L-histidine.</text>
        <dbReference type="EC" id="2.7.13.3"/>
    </reaction>
</comment>
<dbReference type="SMART" id="SM00304">
    <property type="entry name" value="HAMP"/>
    <property type="match status" value="1"/>
</dbReference>
<dbReference type="InterPro" id="IPR003594">
    <property type="entry name" value="HATPase_dom"/>
</dbReference>
<dbReference type="Pfam" id="PF00672">
    <property type="entry name" value="HAMP"/>
    <property type="match status" value="1"/>
</dbReference>
<dbReference type="AlphaFoldDB" id="A0AAU7LXC7"/>
<protein>
    <recommendedName>
        <fullName evidence="3">histidine kinase</fullName>
        <ecNumber evidence="3">2.7.13.3</ecNumber>
    </recommendedName>
</protein>
<dbReference type="Gene3D" id="6.10.340.10">
    <property type="match status" value="1"/>
</dbReference>
<reference evidence="13" key="1">
    <citation type="submission" date="2024-05" db="EMBL/GenBank/DDBJ databases">
        <authorList>
            <person name="Bunk B."/>
            <person name="Swiderski J."/>
            <person name="Sproer C."/>
            <person name="Thiel V."/>
        </authorList>
    </citation>
    <scope>NUCLEOTIDE SEQUENCE</scope>
    <source>
        <strain evidence="13">DSM 17735</strain>
    </source>
</reference>
<dbReference type="Pfam" id="PF00512">
    <property type="entry name" value="HisKA"/>
    <property type="match status" value="1"/>
</dbReference>
<dbReference type="RefSeq" id="WP_349280910.1">
    <property type="nucleotide sequence ID" value="NZ_CBCSCU010000001.1"/>
</dbReference>
<evidence type="ECO:0000259" key="12">
    <source>
        <dbReference type="PROSITE" id="PS50885"/>
    </source>
</evidence>
<evidence type="ECO:0000256" key="1">
    <source>
        <dbReference type="ARBA" id="ARBA00000085"/>
    </source>
</evidence>
<dbReference type="SMART" id="SM00387">
    <property type="entry name" value="HATPase_c"/>
    <property type="match status" value="1"/>
</dbReference>
<dbReference type="InterPro" id="IPR005467">
    <property type="entry name" value="His_kinase_dom"/>
</dbReference>
<evidence type="ECO:0000313" key="13">
    <source>
        <dbReference type="EMBL" id="XBP71543.1"/>
    </source>
</evidence>
<dbReference type="PANTHER" id="PTHR45436:SF5">
    <property type="entry name" value="SENSOR HISTIDINE KINASE TRCS"/>
    <property type="match status" value="1"/>
</dbReference>
<dbReference type="PROSITE" id="PS50885">
    <property type="entry name" value="HAMP"/>
    <property type="match status" value="1"/>
</dbReference>
<dbReference type="CDD" id="cd06225">
    <property type="entry name" value="HAMP"/>
    <property type="match status" value="1"/>
</dbReference>
<dbReference type="GO" id="GO:0005886">
    <property type="term" value="C:plasma membrane"/>
    <property type="evidence" value="ECO:0007669"/>
    <property type="project" value="TreeGrafter"/>
</dbReference>
<evidence type="ECO:0000256" key="9">
    <source>
        <dbReference type="ARBA" id="ARBA00023012"/>
    </source>
</evidence>
<dbReference type="Gene3D" id="1.10.287.130">
    <property type="match status" value="1"/>
</dbReference>
<evidence type="ECO:0000259" key="11">
    <source>
        <dbReference type="PROSITE" id="PS50109"/>
    </source>
</evidence>
<evidence type="ECO:0000256" key="8">
    <source>
        <dbReference type="ARBA" id="ARBA00022989"/>
    </source>
</evidence>
<dbReference type="EC" id="2.7.13.3" evidence="3"/>